<name>A0A9W6W2I3_9ACTN</name>
<evidence type="ECO:0000259" key="3">
    <source>
        <dbReference type="PROSITE" id="PS51186"/>
    </source>
</evidence>
<keyword evidence="5" id="KW-1185">Reference proteome</keyword>
<sequence>MRVEIYDKGDAATLDLIHATGRAAFAVDRPSVPLADRDAFAAIMDDDRPTGEHLLFHVREGDTVLGWVKLDLPLADNTHSGELWGMVHPEHRHRGVGRALLDAAIAHMRAQGRDTLQAGAQEPLPGGGGSFDGARFLAAAGFQRALEELTSRLDVTTVDEAALEKLRSEAWSKADGYELIQWTDGVDGEPPAEVLDGLAALLNRFFTDTPMGDLDVTDLNYTPERLLADNASAAKGGRRTFNSAVRHRESGQVVGWTKIHIRSTAPHYGMQGITMVSDGHRGHRLGTVLKVENLRFMREREPELTAIDTDNAVSNTHMLAVNVAMGFAPFQNAVFYQLKV</sequence>
<dbReference type="PROSITE" id="PS51186">
    <property type="entry name" value="GNAT"/>
    <property type="match status" value="1"/>
</dbReference>
<dbReference type="GO" id="GO:0016747">
    <property type="term" value="F:acyltransferase activity, transferring groups other than amino-acyl groups"/>
    <property type="evidence" value="ECO:0007669"/>
    <property type="project" value="InterPro"/>
</dbReference>
<accession>A0A9W6W2I3</accession>
<evidence type="ECO:0000256" key="1">
    <source>
        <dbReference type="ARBA" id="ARBA00022679"/>
    </source>
</evidence>
<keyword evidence="2" id="KW-0012">Acyltransferase</keyword>
<evidence type="ECO:0000256" key="2">
    <source>
        <dbReference type="ARBA" id="ARBA00023315"/>
    </source>
</evidence>
<keyword evidence="1" id="KW-0808">Transferase</keyword>
<organism evidence="4 5">
    <name type="scientific">Actinorhabdospora filicis</name>
    <dbReference type="NCBI Taxonomy" id="1785913"/>
    <lineage>
        <taxon>Bacteria</taxon>
        <taxon>Bacillati</taxon>
        <taxon>Actinomycetota</taxon>
        <taxon>Actinomycetes</taxon>
        <taxon>Micromonosporales</taxon>
        <taxon>Micromonosporaceae</taxon>
        <taxon>Actinorhabdospora</taxon>
    </lineage>
</organism>
<evidence type="ECO:0000313" key="4">
    <source>
        <dbReference type="EMBL" id="GLZ77047.1"/>
    </source>
</evidence>
<reference evidence="4" key="1">
    <citation type="submission" date="2023-03" db="EMBL/GenBank/DDBJ databases">
        <title>Actinorhabdospora filicis NBRC 111898.</title>
        <authorList>
            <person name="Ichikawa N."/>
            <person name="Sato H."/>
            <person name="Tonouchi N."/>
        </authorList>
    </citation>
    <scope>NUCLEOTIDE SEQUENCE</scope>
    <source>
        <strain evidence="4">NBRC 111898</strain>
    </source>
</reference>
<gene>
    <name evidence="4" type="ORF">Afil01_18540</name>
</gene>
<dbReference type="PANTHER" id="PTHR43877:SF1">
    <property type="entry name" value="ACETYLTRANSFERASE"/>
    <property type="match status" value="1"/>
</dbReference>
<comment type="caution">
    <text evidence="4">The sequence shown here is derived from an EMBL/GenBank/DDBJ whole genome shotgun (WGS) entry which is preliminary data.</text>
</comment>
<protein>
    <submittedName>
        <fullName evidence="4">N-acetyltransferase</fullName>
    </submittedName>
</protein>
<feature type="domain" description="N-acetyltransferase" evidence="3">
    <location>
        <begin position="11"/>
        <end position="164"/>
    </location>
</feature>
<dbReference type="AlphaFoldDB" id="A0A9W6W2I3"/>
<dbReference type="Pfam" id="PF00583">
    <property type="entry name" value="Acetyltransf_1"/>
    <property type="match status" value="1"/>
</dbReference>
<dbReference type="RefSeq" id="WP_285662183.1">
    <property type="nucleotide sequence ID" value="NZ_BSTX01000001.1"/>
</dbReference>
<dbReference type="InterPro" id="IPR000182">
    <property type="entry name" value="GNAT_dom"/>
</dbReference>
<dbReference type="Gene3D" id="3.40.630.30">
    <property type="match status" value="1"/>
</dbReference>
<evidence type="ECO:0000313" key="5">
    <source>
        <dbReference type="Proteomes" id="UP001165079"/>
    </source>
</evidence>
<dbReference type="PANTHER" id="PTHR43877">
    <property type="entry name" value="AMINOALKYLPHOSPHONATE N-ACETYLTRANSFERASE-RELATED-RELATED"/>
    <property type="match status" value="1"/>
</dbReference>
<dbReference type="InterPro" id="IPR050832">
    <property type="entry name" value="Bact_Acetyltransf"/>
</dbReference>
<dbReference type="InterPro" id="IPR016181">
    <property type="entry name" value="Acyl_CoA_acyltransferase"/>
</dbReference>
<dbReference type="EMBL" id="BSTX01000001">
    <property type="protein sequence ID" value="GLZ77047.1"/>
    <property type="molecule type" value="Genomic_DNA"/>
</dbReference>
<proteinExistence type="predicted"/>
<dbReference type="Proteomes" id="UP001165079">
    <property type="component" value="Unassembled WGS sequence"/>
</dbReference>
<dbReference type="CDD" id="cd04301">
    <property type="entry name" value="NAT_SF"/>
    <property type="match status" value="1"/>
</dbReference>
<dbReference type="SUPFAM" id="SSF55729">
    <property type="entry name" value="Acyl-CoA N-acyltransferases (Nat)"/>
    <property type="match status" value="2"/>
</dbReference>